<feature type="compositionally biased region" description="Low complexity" evidence="5">
    <location>
        <begin position="558"/>
        <end position="569"/>
    </location>
</feature>
<evidence type="ECO:0000313" key="7">
    <source>
        <dbReference type="EMBL" id="EGG20333.1"/>
    </source>
</evidence>
<dbReference type="Gene3D" id="3.60.40.10">
    <property type="entry name" value="PPM-type phosphatase domain"/>
    <property type="match status" value="2"/>
</dbReference>
<dbReference type="KEGG" id="dfa:DFA_07457"/>
<dbReference type="OMA" id="MAPIDYG"/>
<sequence>MNIINYFRHSQNYSLYNNPNPIFHQVNDLNGSQEPNNNNNNSSNNGNNGNNNNSNNGNQKQSSSSSSQSSTSQLQPSQTQLSILQQNGKYNNGNTQVNRTSSFTPSPVLYMTPMAPIDYGISDDMLMEEKLDGGCLSATSSPAFPSSEQDAVVPDYISSMMMSCLDSELSIKYGISSFQGTRRYMEDRQKIKIGFDNNPNVSLFGVFDGHGGYKCAEFVKKRIVQYMNKFLKENKTGYSSGKNSNGSSAASSPAMYESPNWLKKNVIGCGSYNEIQQRSEFLQQALFSTFQTLDNRYYKKYRQKNESGTTCLVALLSAPPNLQPLLIVANAGDSRGVLCRSGKAIALSFDHKPGNPKEKQRINTAGGKVEWDYSERIWRVAGVLSVSRGIGDIPLKKWVICDPEFVVIPLKCISPNSQVGVSSGGGGGGAGANLRNSGKFFGYSSPLSVGSPLTPSKLSSSPFSPKLLLSRKSKRHSSPLNTHNQTPAGYAASSPMSGASNPLSPESSIPSSPNFNNHSNNVPTTTTTTTSTSDDSVVPDIDNNNPIEIVSHQHRNHLSNSSSPNSSPKLSRRQSVGVVKKSAQPSSTSSNQQGSYNISKNKHCSPMQPATPNIELDQYFVVATDGIWDAFTNQELIDFINNTIYDIYSTKRLDWDPTDIAKRVTMEACIRGSGDNSTVIIVKCLSQ</sequence>
<feature type="domain" description="PPM-type phosphatase" evidence="6">
    <location>
        <begin position="172"/>
        <end position="684"/>
    </location>
</feature>
<accession>F4PWG9</accession>
<dbReference type="PANTHER" id="PTHR13832:SF386">
    <property type="entry name" value="PROTEIN PHOSPHATASE 2C"/>
    <property type="match status" value="1"/>
</dbReference>
<name>F4PWG9_CACFS</name>
<evidence type="ECO:0000256" key="5">
    <source>
        <dbReference type="SAM" id="MobiDB-lite"/>
    </source>
</evidence>
<dbReference type="Proteomes" id="UP000007797">
    <property type="component" value="Unassembled WGS sequence"/>
</dbReference>
<feature type="region of interest" description="Disordered" evidence="5">
    <location>
        <begin position="24"/>
        <end position="79"/>
    </location>
</feature>
<dbReference type="GO" id="GO:0046872">
    <property type="term" value="F:metal ion binding"/>
    <property type="evidence" value="ECO:0007669"/>
    <property type="project" value="UniProtKB-KW"/>
</dbReference>
<keyword evidence="3 4" id="KW-0904">Protein phosphatase</keyword>
<dbReference type="InterPro" id="IPR001932">
    <property type="entry name" value="PPM-type_phosphatase-like_dom"/>
</dbReference>
<dbReference type="SUPFAM" id="SSF81606">
    <property type="entry name" value="PP2C-like"/>
    <property type="match status" value="2"/>
</dbReference>
<evidence type="ECO:0000256" key="2">
    <source>
        <dbReference type="ARBA" id="ARBA00022801"/>
    </source>
</evidence>
<dbReference type="InterPro" id="IPR015655">
    <property type="entry name" value="PP2C"/>
</dbReference>
<feature type="compositionally biased region" description="Polar residues" evidence="5">
    <location>
        <begin position="583"/>
        <end position="599"/>
    </location>
</feature>
<reference evidence="8" key="1">
    <citation type="journal article" date="2011" name="Genome Res.">
        <title>Phylogeny-wide analysis of social amoeba genomes highlights ancient origins for complex intercellular communication.</title>
        <authorList>
            <person name="Heidel A.J."/>
            <person name="Lawal H.M."/>
            <person name="Felder M."/>
            <person name="Schilde C."/>
            <person name="Helps N.R."/>
            <person name="Tunggal B."/>
            <person name="Rivero F."/>
            <person name="John U."/>
            <person name="Schleicher M."/>
            <person name="Eichinger L."/>
            <person name="Platzer M."/>
            <person name="Noegel A.A."/>
            <person name="Schaap P."/>
            <person name="Gloeckner G."/>
        </authorList>
    </citation>
    <scope>NUCLEOTIDE SEQUENCE [LARGE SCALE GENOMIC DNA]</scope>
    <source>
        <strain evidence="8">SH3</strain>
    </source>
</reference>
<dbReference type="CDD" id="cd00143">
    <property type="entry name" value="PP2Cc"/>
    <property type="match status" value="1"/>
</dbReference>
<dbReference type="PANTHER" id="PTHR13832">
    <property type="entry name" value="PROTEIN PHOSPHATASE 2C"/>
    <property type="match status" value="1"/>
</dbReference>
<dbReference type="OrthoDB" id="343114at2759"/>
<keyword evidence="8" id="KW-1185">Reference proteome</keyword>
<dbReference type="STRING" id="1054147.F4PWG9"/>
<gene>
    <name evidence="7" type="ORF">DFA_07457</name>
</gene>
<protein>
    <submittedName>
        <fullName evidence="7">Protein phosphatase 2C</fullName>
    </submittedName>
</protein>
<feature type="compositionally biased region" description="Low complexity" evidence="5">
    <location>
        <begin position="29"/>
        <end position="79"/>
    </location>
</feature>
<dbReference type="PROSITE" id="PS01032">
    <property type="entry name" value="PPM_1"/>
    <property type="match status" value="1"/>
</dbReference>
<feature type="region of interest" description="Disordered" evidence="5">
    <location>
        <begin position="470"/>
        <end position="609"/>
    </location>
</feature>
<evidence type="ECO:0000256" key="1">
    <source>
        <dbReference type="ARBA" id="ARBA00022723"/>
    </source>
</evidence>
<keyword evidence="2 4" id="KW-0378">Hydrolase</keyword>
<dbReference type="RefSeq" id="XP_004367316.1">
    <property type="nucleotide sequence ID" value="XM_004367259.1"/>
</dbReference>
<evidence type="ECO:0000313" key="8">
    <source>
        <dbReference type="Proteomes" id="UP000007797"/>
    </source>
</evidence>
<dbReference type="AlphaFoldDB" id="F4PWG9"/>
<dbReference type="EMBL" id="GL883013">
    <property type="protein sequence ID" value="EGG20333.1"/>
    <property type="molecule type" value="Genomic_DNA"/>
</dbReference>
<keyword evidence="1" id="KW-0479">Metal-binding</keyword>
<evidence type="ECO:0000256" key="3">
    <source>
        <dbReference type="ARBA" id="ARBA00022912"/>
    </source>
</evidence>
<evidence type="ECO:0000259" key="6">
    <source>
        <dbReference type="PROSITE" id="PS51746"/>
    </source>
</evidence>
<dbReference type="GO" id="GO:0004722">
    <property type="term" value="F:protein serine/threonine phosphatase activity"/>
    <property type="evidence" value="ECO:0007669"/>
    <property type="project" value="InterPro"/>
</dbReference>
<feature type="compositionally biased region" description="Low complexity" evidence="5">
    <location>
        <begin position="500"/>
        <end position="540"/>
    </location>
</feature>
<proteinExistence type="inferred from homology"/>
<dbReference type="PROSITE" id="PS51746">
    <property type="entry name" value="PPM_2"/>
    <property type="match status" value="1"/>
</dbReference>
<dbReference type="InterPro" id="IPR036457">
    <property type="entry name" value="PPM-type-like_dom_sf"/>
</dbReference>
<dbReference type="InterPro" id="IPR000222">
    <property type="entry name" value="PP2C_BS"/>
</dbReference>
<dbReference type="SMART" id="SM00332">
    <property type="entry name" value="PP2Cc"/>
    <property type="match status" value="1"/>
</dbReference>
<dbReference type="Pfam" id="PF00481">
    <property type="entry name" value="PP2C"/>
    <property type="match status" value="2"/>
</dbReference>
<organism evidence="7 8">
    <name type="scientific">Cavenderia fasciculata</name>
    <name type="common">Slime mold</name>
    <name type="synonym">Dictyostelium fasciculatum</name>
    <dbReference type="NCBI Taxonomy" id="261658"/>
    <lineage>
        <taxon>Eukaryota</taxon>
        <taxon>Amoebozoa</taxon>
        <taxon>Evosea</taxon>
        <taxon>Eumycetozoa</taxon>
        <taxon>Dictyostelia</taxon>
        <taxon>Acytosteliales</taxon>
        <taxon>Cavenderiaceae</taxon>
        <taxon>Cavenderia</taxon>
    </lineage>
</organism>
<dbReference type="GeneID" id="14872053"/>
<evidence type="ECO:0000256" key="4">
    <source>
        <dbReference type="RuleBase" id="RU003465"/>
    </source>
</evidence>
<comment type="similarity">
    <text evidence="4">Belongs to the PP2C family.</text>
</comment>